<dbReference type="InterPro" id="IPR005545">
    <property type="entry name" value="YCII"/>
</dbReference>
<organism evidence="3 4">
    <name type="scientific">Bradyrhizobium diazoefficiens (strain JCM 10833 / BCRC 13528 / IAM 13628 / NBRC 14792 / USDA 110)</name>
    <dbReference type="NCBI Taxonomy" id="224911"/>
    <lineage>
        <taxon>Bacteria</taxon>
        <taxon>Pseudomonadati</taxon>
        <taxon>Pseudomonadota</taxon>
        <taxon>Alphaproteobacteria</taxon>
        <taxon>Hyphomicrobiales</taxon>
        <taxon>Nitrobacteraceae</taxon>
        <taxon>Bradyrhizobium</taxon>
    </lineage>
</organism>
<dbReference type="HOGENOM" id="CLU_130902_2_0_5"/>
<dbReference type="eggNOG" id="COG3795">
    <property type="taxonomic scope" value="Bacteria"/>
</dbReference>
<dbReference type="PhylomeDB" id="Q89IZ3"/>
<dbReference type="Pfam" id="PF03795">
    <property type="entry name" value="YCII"/>
    <property type="match status" value="1"/>
</dbReference>
<evidence type="ECO:0000256" key="1">
    <source>
        <dbReference type="ARBA" id="ARBA00007689"/>
    </source>
</evidence>
<dbReference type="InterPro" id="IPR011008">
    <property type="entry name" value="Dimeric_a/b-barrel"/>
</dbReference>
<dbReference type="PATRIC" id="fig|224911.5.peg.5587"/>
<reference evidence="4" key="1">
    <citation type="journal article" date="2002" name="DNA Res.">
        <title>Complete genomic sequence of nitrogen-fixing symbiotic bacterium Bradyrhizobium japonicum USDA110.</title>
        <authorList>
            <person name="Kaneko T."/>
            <person name="Nakamura Y."/>
            <person name="Sato S."/>
            <person name="Minamisawa K."/>
            <person name="Uchiumi T."/>
            <person name="Sasamoto S."/>
            <person name="Watanabe A."/>
            <person name="Idesawa K."/>
            <person name="Iriguchi M."/>
            <person name="Kawashima K."/>
            <person name="Kohara M."/>
            <person name="Matsumoto M."/>
            <person name="Shimpo S."/>
            <person name="Tsuruoka H."/>
            <person name="Wada T."/>
            <person name="Yamada M."/>
            <person name="Tabata S."/>
        </authorList>
    </citation>
    <scope>NUCLEOTIDE SEQUENCE [LARGE SCALE GENOMIC DNA]</scope>
    <source>
        <strain evidence="4">JCM 10833 / BCRC 13528 / IAM 13628 / NBRC 14792 / USDA 110</strain>
    </source>
</reference>
<dbReference type="KEGG" id="bja:blr5491"/>
<dbReference type="Proteomes" id="UP000002526">
    <property type="component" value="Chromosome"/>
</dbReference>
<keyword evidence="4" id="KW-1185">Reference proteome</keyword>
<evidence type="ECO:0000313" key="4">
    <source>
        <dbReference type="Proteomes" id="UP000002526"/>
    </source>
</evidence>
<dbReference type="EnsemblBacteria" id="BAC50756">
    <property type="protein sequence ID" value="BAC50756"/>
    <property type="gene ID" value="BAC50756"/>
</dbReference>
<dbReference type="EMBL" id="BA000040">
    <property type="protein sequence ID" value="BAC50756.1"/>
    <property type="molecule type" value="Genomic_DNA"/>
</dbReference>
<dbReference type="AlphaFoldDB" id="Q89IZ3"/>
<dbReference type="PANTHER" id="PTHR35174">
    <property type="entry name" value="BLL7171 PROTEIN-RELATED"/>
    <property type="match status" value="1"/>
</dbReference>
<dbReference type="OrthoDB" id="9807535at2"/>
<proteinExistence type="inferred from homology"/>
<feature type="domain" description="YCII-related" evidence="2">
    <location>
        <begin position="16"/>
        <end position="128"/>
    </location>
</feature>
<evidence type="ECO:0000313" key="3">
    <source>
        <dbReference type="EMBL" id="BAC50756.1"/>
    </source>
</evidence>
<comment type="similarity">
    <text evidence="1">Belongs to the YciI family.</text>
</comment>
<gene>
    <name evidence="3" type="ordered locus">blr5491</name>
</gene>
<dbReference type="SUPFAM" id="SSF54909">
    <property type="entry name" value="Dimeric alpha+beta barrel"/>
    <property type="match status" value="1"/>
</dbReference>
<protein>
    <submittedName>
        <fullName evidence="3">Blr5491 protein</fullName>
    </submittedName>
</protein>
<name>Q89IZ3_BRADU</name>
<evidence type="ECO:0000259" key="2">
    <source>
        <dbReference type="Pfam" id="PF03795"/>
    </source>
</evidence>
<dbReference type="PANTHER" id="PTHR35174:SF3">
    <property type="entry name" value="BLL7171 PROTEIN"/>
    <property type="match status" value="1"/>
</dbReference>
<dbReference type="InParanoid" id="Q89IZ3"/>
<sequence>MIRPLDPRSKKNEVTMLYAILAYHVEDEILSWTPEEDAAVVAKVIEVQAPLRASGHLGPAARLDETRKARTLRGPGAGVVMDGPFAETKEQLLGFHLVEYDTDDEAIAAARKLRQVNPSAVYEIRPVKLYVPADGFGAT</sequence>
<dbReference type="STRING" id="224911.AAV28_24900"/>
<accession>Q89IZ3</accession>
<dbReference type="Gene3D" id="3.30.70.1060">
    <property type="entry name" value="Dimeric alpha+beta barrel"/>
    <property type="match status" value="1"/>
</dbReference>